<evidence type="ECO:0000256" key="1">
    <source>
        <dbReference type="ARBA" id="ARBA00022801"/>
    </source>
</evidence>
<sequence length="257" mass="27132">MNRVEYRDVVFAEIDGYRPLLLDLTVPADAPAPVPLLIWIHGGAWRVGSPRVGDSWLGVADPVGAALAAGYALATVQYRFSGEAHYPAQRDDVRAAVAALRRLAPEAGLDPARFGAWGESAGGHLAAVLGLDRREAGPDSKVQAVVAWYAPSDLTTLGRAPGSPESLLLGPAAEQEEVRRLAGPLAHVSPAAPPTLLMHGDADKLVPCDQSRRFADALTAAGATAEFVVVPGAGHCFEGADLREPVRLSLDFFDRHL</sequence>
<dbReference type="EMBL" id="CP098740">
    <property type="protein sequence ID" value="UZK55084.1"/>
    <property type="molecule type" value="Genomic_DNA"/>
</dbReference>
<evidence type="ECO:0000313" key="3">
    <source>
        <dbReference type="EMBL" id="UZK55084.1"/>
    </source>
</evidence>
<dbReference type="PANTHER" id="PTHR48081">
    <property type="entry name" value="AB HYDROLASE SUPERFAMILY PROTEIN C4A8.06C"/>
    <property type="match status" value="1"/>
</dbReference>
<proteinExistence type="predicted"/>
<dbReference type="SUPFAM" id="SSF53474">
    <property type="entry name" value="alpha/beta-Hydrolases"/>
    <property type="match status" value="1"/>
</dbReference>
<accession>A0ABY6PTF3</accession>
<dbReference type="GO" id="GO:0016787">
    <property type="term" value="F:hydrolase activity"/>
    <property type="evidence" value="ECO:0007669"/>
    <property type="project" value="UniProtKB-KW"/>
</dbReference>
<dbReference type="PANTHER" id="PTHR48081:SF13">
    <property type="entry name" value="ALPHA_BETA HYDROLASE"/>
    <property type="match status" value="1"/>
</dbReference>
<feature type="domain" description="BD-FAE-like" evidence="2">
    <location>
        <begin position="22"/>
        <end position="218"/>
    </location>
</feature>
<gene>
    <name evidence="3" type="ORF">NEH16_13915</name>
</gene>
<dbReference type="InterPro" id="IPR049492">
    <property type="entry name" value="BD-FAE-like_dom"/>
</dbReference>
<dbReference type="InterPro" id="IPR050300">
    <property type="entry name" value="GDXG_lipolytic_enzyme"/>
</dbReference>
<evidence type="ECO:0000259" key="2">
    <source>
        <dbReference type="Pfam" id="PF20434"/>
    </source>
</evidence>
<dbReference type="RefSeq" id="WP_265542506.1">
    <property type="nucleotide sequence ID" value="NZ_CP098740.1"/>
</dbReference>
<dbReference type="Proteomes" id="UP001164963">
    <property type="component" value="Chromosome"/>
</dbReference>
<protein>
    <submittedName>
        <fullName evidence="3">Alpha/beta hydrolase</fullName>
    </submittedName>
</protein>
<keyword evidence="4" id="KW-1185">Reference proteome</keyword>
<keyword evidence="1 3" id="KW-0378">Hydrolase</keyword>
<organism evidence="3 4">
    <name type="scientific">Streptomyces drozdowiczii</name>
    <dbReference type="NCBI Taxonomy" id="202862"/>
    <lineage>
        <taxon>Bacteria</taxon>
        <taxon>Bacillati</taxon>
        <taxon>Actinomycetota</taxon>
        <taxon>Actinomycetes</taxon>
        <taxon>Kitasatosporales</taxon>
        <taxon>Streptomycetaceae</taxon>
        <taxon>Streptomyces</taxon>
    </lineage>
</organism>
<dbReference type="Gene3D" id="3.40.50.1820">
    <property type="entry name" value="alpha/beta hydrolase"/>
    <property type="match status" value="1"/>
</dbReference>
<evidence type="ECO:0000313" key="4">
    <source>
        <dbReference type="Proteomes" id="UP001164963"/>
    </source>
</evidence>
<dbReference type="Pfam" id="PF20434">
    <property type="entry name" value="BD-FAE"/>
    <property type="match status" value="1"/>
</dbReference>
<dbReference type="InterPro" id="IPR029058">
    <property type="entry name" value="AB_hydrolase_fold"/>
</dbReference>
<name>A0ABY6PTF3_9ACTN</name>
<reference evidence="3" key="1">
    <citation type="journal article" date="2022" name="Front. Microbiol.">
        <title>Mirubactin C rescues the lethal effect of cell wall biosynthesis mutations in Bacillus subtilis.</title>
        <authorList>
            <person name="Kepplinger B."/>
            <person name="Wen X."/>
            <person name="Tyler A.R."/>
            <person name="Kim B.Y."/>
            <person name="Brown J."/>
            <person name="Banks P."/>
            <person name="Dashti Y."/>
            <person name="Mackenzie E.S."/>
            <person name="Wills C."/>
            <person name="Kawai Y."/>
            <person name="Waldron K.J."/>
            <person name="Allenby N.E.E."/>
            <person name="Wu L.J."/>
            <person name="Hall M.J."/>
            <person name="Errington J."/>
        </authorList>
    </citation>
    <scope>NUCLEOTIDE SEQUENCE</scope>
    <source>
        <strain evidence="3">MDA8-470</strain>
    </source>
</reference>